<keyword evidence="2" id="KW-1133">Transmembrane helix</keyword>
<keyword evidence="2" id="KW-0812">Transmembrane</keyword>
<protein>
    <submittedName>
        <fullName evidence="3">DUF4366 domain-containing protein</fullName>
    </submittedName>
</protein>
<gene>
    <name evidence="3" type="ORF">I5677_02690</name>
</gene>
<sequence>MMNKLEDFWEAMRLGELLHRRDPMEKRRHTIMCMLAIIGAVAAVAAIAYAVYRYMNPDYLEDFEDDFDDYEDDFEDYNDDPTDPSEDLVQSGPTTIAED</sequence>
<feature type="transmembrane region" description="Helical" evidence="2">
    <location>
        <begin position="30"/>
        <end position="52"/>
    </location>
</feature>
<name>A0A8J7H7X3_9FIRM</name>
<evidence type="ECO:0000256" key="2">
    <source>
        <dbReference type="SAM" id="Phobius"/>
    </source>
</evidence>
<dbReference type="Proteomes" id="UP000623269">
    <property type="component" value="Unassembled WGS sequence"/>
</dbReference>
<evidence type="ECO:0000313" key="3">
    <source>
        <dbReference type="EMBL" id="MBH1939800.1"/>
    </source>
</evidence>
<feature type="compositionally biased region" description="Acidic residues" evidence="1">
    <location>
        <begin position="71"/>
        <end position="86"/>
    </location>
</feature>
<organism evidence="3 4">
    <name type="scientific">Mobilitalea sibirica</name>
    <dbReference type="NCBI Taxonomy" id="1462919"/>
    <lineage>
        <taxon>Bacteria</taxon>
        <taxon>Bacillati</taxon>
        <taxon>Bacillota</taxon>
        <taxon>Clostridia</taxon>
        <taxon>Lachnospirales</taxon>
        <taxon>Lachnospiraceae</taxon>
        <taxon>Mobilitalea</taxon>
    </lineage>
</organism>
<keyword evidence="2" id="KW-0472">Membrane</keyword>
<dbReference type="AlphaFoldDB" id="A0A8J7H7X3"/>
<reference evidence="3" key="1">
    <citation type="submission" date="2020-12" db="EMBL/GenBank/DDBJ databases">
        <title>M. sibirica DSM 26468T genome.</title>
        <authorList>
            <person name="Thieme N."/>
            <person name="Rettenmaier R."/>
            <person name="Zverlov V."/>
            <person name="Liebl W."/>
        </authorList>
    </citation>
    <scope>NUCLEOTIDE SEQUENCE</scope>
    <source>
        <strain evidence="3">DSM 26468</strain>
    </source>
</reference>
<evidence type="ECO:0000313" key="4">
    <source>
        <dbReference type="Proteomes" id="UP000623269"/>
    </source>
</evidence>
<proteinExistence type="predicted"/>
<keyword evidence="4" id="KW-1185">Reference proteome</keyword>
<dbReference type="EMBL" id="JAEAGR010000002">
    <property type="protein sequence ID" value="MBH1939800.1"/>
    <property type="molecule type" value="Genomic_DNA"/>
</dbReference>
<feature type="region of interest" description="Disordered" evidence="1">
    <location>
        <begin position="71"/>
        <end position="99"/>
    </location>
</feature>
<evidence type="ECO:0000256" key="1">
    <source>
        <dbReference type="SAM" id="MobiDB-lite"/>
    </source>
</evidence>
<comment type="caution">
    <text evidence="3">The sequence shown here is derived from an EMBL/GenBank/DDBJ whole genome shotgun (WGS) entry which is preliminary data.</text>
</comment>
<dbReference type="RefSeq" id="WP_197660026.1">
    <property type="nucleotide sequence ID" value="NZ_JAEAGR010000002.1"/>
</dbReference>
<accession>A0A8J7H7X3</accession>